<dbReference type="OrthoDB" id="9803233at2"/>
<accession>A0A2V5J678</accession>
<gene>
    <name evidence="4" type="ORF">CVS30_11935</name>
</gene>
<dbReference type="EMBL" id="QJVC01000012">
    <property type="protein sequence ID" value="PYI38090.1"/>
    <property type="molecule type" value="Genomic_DNA"/>
</dbReference>
<keyword evidence="1 4" id="KW-0808">Transferase</keyword>
<dbReference type="InterPro" id="IPR050832">
    <property type="entry name" value="Bact_Acetyltransf"/>
</dbReference>
<reference evidence="4 5" key="1">
    <citation type="submission" date="2018-05" db="EMBL/GenBank/DDBJ databases">
        <title>Genetic diversity of glacier-inhabiting Cryobacterium bacteria in China and description of Cryobacterium mengkeensis sp. nov. and Arthrobacter glacialis sp. nov.</title>
        <authorList>
            <person name="Liu Q."/>
            <person name="Xin Y.-H."/>
        </authorList>
    </citation>
    <scope>NUCLEOTIDE SEQUENCE [LARGE SCALE GENOMIC DNA]</scope>
    <source>
        <strain evidence="4 5">B7</strain>
    </source>
</reference>
<dbReference type="PANTHER" id="PTHR43877:SF5">
    <property type="entry name" value="BLL8307 PROTEIN"/>
    <property type="match status" value="1"/>
</dbReference>
<keyword evidence="2" id="KW-0012">Acyltransferase</keyword>
<dbReference type="SUPFAM" id="SSF55729">
    <property type="entry name" value="Acyl-CoA N-acyltransferases (Nat)"/>
    <property type="match status" value="1"/>
</dbReference>
<organism evidence="4 5">
    <name type="scientific">Arthrobacter psychrolactophilus</name>
    <dbReference type="NCBI Taxonomy" id="92442"/>
    <lineage>
        <taxon>Bacteria</taxon>
        <taxon>Bacillati</taxon>
        <taxon>Actinomycetota</taxon>
        <taxon>Actinomycetes</taxon>
        <taxon>Micrococcales</taxon>
        <taxon>Micrococcaceae</taxon>
        <taxon>Arthrobacter</taxon>
    </lineage>
</organism>
<dbReference type="RefSeq" id="WP_110485557.1">
    <property type="nucleotide sequence ID" value="NZ_QJVC01000012.1"/>
</dbReference>
<protein>
    <submittedName>
        <fullName evidence="4">GNAT family N-acetyltransferase</fullName>
    </submittedName>
</protein>
<dbReference type="Proteomes" id="UP000247980">
    <property type="component" value="Unassembled WGS sequence"/>
</dbReference>
<keyword evidence="5" id="KW-1185">Reference proteome</keyword>
<evidence type="ECO:0000259" key="3">
    <source>
        <dbReference type="PROSITE" id="PS51186"/>
    </source>
</evidence>
<evidence type="ECO:0000313" key="5">
    <source>
        <dbReference type="Proteomes" id="UP000247980"/>
    </source>
</evidence>
<proteinExistence type="predicted"/>
<dbReference type="Pfam" id="PF00583">
    <property type="entry name" value="Acetyltransf_1"/>
    <property type="match status" value="1"/>
</dbReference>
<evidence type="ECO:0000256" key="1">
    <source>
        <dbReference type="ARBA" id="ARBA00022679"/>
    </source>
</evidence>
<feature type="domain" description="N-acetyltransferase" evidence="3">
    <location>
        <begin position="9"/>
        <end position="153"/>
    </location>
</feature>
<dbReference type="Gene3D" id="3.40.630.30">
    <property type="match status" value="1"/>
</dbReference>
<name>A0A2V5J678_9MICC</name>
<dbReference type="InterPro" id="IPR000182">
    <property type="entry name" value="GNAT_dom"/>
</dbReference>
<dbReference type="CDD" id="cd04301">
    <property type="entry name" value="NAT_SF"/>
    <property type="match status" value="1"/>
</dbReference>
<dbReference type="AlphaFoldDB" id="A0A2V5J678"/>
<evidence type="ECO:0000256" key="2">
    <source>
        <dbReference type="ARBA" id="ARBA00023315"/>
    </source>
</evidence>
<dbReference type="PANTHER" id="PTHR43877">
    <property type="entry name" value="AMINOALKYLPHOSPHONATE N-ACETYLTRANSFERASE-RELATED-RELATED"/>
    <property type="match status" value="1"/>
</dbReference>
<dbReference type="GO" id="GO:0016747">
    <property type="term" value="F:acyltransferase activity, transferring groups other than amino-acyl groups"/>
    <property type="evidence" value="ECO:0007669"/>
    <property type="project" value="InterPro"/>
</dbReference>
<dbReference type="InterPro" id="IPR016181">
    <property type="entry name" value="Acyl_CoA_acyltransferase"/>
</dbReference>
<sequence length="171" mass="18604">MISLRIDDPTLPDVRALLQDHLLDMMATSPAESVHTLDLAALCAPEVTFWTAREDGELLACGALKRLRAGQGEIKSMRTHPAARGRGIAARLLQHITAEARERGYHSLVLETGSVDFFAPARRLYLRQGFTERGPFADYVLDPYSVFMELKLDGGPLTTSLGETPGGGGGR</sequence>
<evidence type="ECO:0000313" key="4">
    <source>
        <dbReference type="EMBL" id="PYI38090.1"/>
    </source>
</evidence>
<comment type="caution">
    <text evidence="4">The sequence shown here is derived from an EMBL/GenBank/DDBJ whole genome shotgun (WGS) entry which is preliminary data.</text>
</comment>
<dbReference type="PROSITE" id="PS51186">
    <property type="entry name" value="GNAT"/>
    <property type="match status" value="1"/>
</dbReference>